<protein>
    <submittedName>
        <fullName evidence="1">Uncharacterized protein</fullName>
    </submittedName>
</protein>
<dbReference type="VEuPathDB" id="FungiDB:NECHADRAFT_87986"/>
<gene>
    <name evidence="1" type="ORF">NECHADRAFT_87986</name>
</gene>
<evidence type="ECO:0000313" key="1">
    <source>
        <dbReference type="EMBL" id="EEU35676.1"/>
    </source>
</evidence>
<dbReference type="Proteomes" id="UP000005206">
    <property type="component" value="Chromosome 13"/>
</dbReference>
<dbReference type="EMBL" id="GG698936">
    <property type="protein sequence ID" value="EEU35676.1"/>
    <property type="molecule type" value="Genomic_DNA"/>
</dbReference>
<accession>C7ZJZ2</accession>
<reference evidence="1 2" key="1">
    <citation type="journal article" date="2009" name="PLoS Genet.">
        <title>The genome of Nectria haematococca: contribution of supernumerary chromosomes to gene expansion.</title>
        <authorList>
            <person name="Coleman J.J."/>
            <person name="Rounsley S.D."/>
            <person name="Rodriguez-Carres M."/>
            <person name="Kuo A."/>
            <person name="Wasmann C.C."/>
            <person name="Grimwood J."/>
            <person name="Schmutz J."/>
            <person name="Taga M."/>
            <person name="White G.J."/>
            <person name="Zhou S."/>
            <person name="Schwartz D.C."/>
            <person name="Freitag M."/>
            <person name="Ma L.J."/>
            <person name="Danchin E.G."/>
            <person name="Henrissat B."/>
            <person name="Coutinho P.M."/>
            <person name="Nelson D.R."/>
            <person name="Straney D."/>
            <person name="Napoli C.A."/>
            <person name="Barker B.M."/>
            <person name="Gribskov M."/>
            <person name="Rep M."/>
            <person name="Kroken S."/>
            <person name="Molnar I."/>
            <person name="Rensing C."/>
            <person name="Kennell J.C."/>
            <person name="Zamora J."/>
            <person name="Farman M.L."/>
            <person name="Selker E.U."/>
            <person name="Salamov A."/>
            <person name="Shapiro H."/>
            <person name="Pangilinan J."/>
            <person name="Lindquist E."/>
            <person name="Lamers C."/>
            <person name="Grigoriev I.V."/>
            <person name="Geiser D.M."/>
            <person name="Covert S.F."/>
            <person name="Temporini E."/>
            <person name="Vanetten H.D."/>
        </authorList>
    </citation>
    <scope>NUCLEOTIDE SEQUENCE [LARGE SCALE GENOMIC DNA]</scope>
    <source>
        <strain evidence="2">ATCC MYA-4622 / CBS 123669 / FGSC 9596 / NRRL 45880 / 77-13-4</strain>
    </source>
</reference>
<dbReference type="RefSeq" id="XP_003041389.1">
    <property type="nucleotide sequence ID" value="XM_003041343.1"/>
</dbReference>
<dbReference type="KEGG" id="nhe:NECHADRAFT_87986"/>
<keyword evidence="2" id="KW-1185">Reference proteome</keyword>
<sequence>MDDIAVSSLNKGTNKNDVNGWLWEPVNSGKVLSFPSGVATGRRKWISDYFNVDAKSGRMDLYWNSLKDVAKDEDPVLRRQWRSDGLADYVWTQSVDDAVRVWLNQYPKAGAIVAWLNSCAEDDLAPELILIDTPPWATEPPVVCDDWFGNIDKRVTDGFNDQKLGKDDYNHKVRYRVQWRKGCKTELNGRKDMDVLNPVEDYSVRWRNAFQMPWEYST</sequence>
<name>C7ZJZ2_FUSV7</name>
<dbReference type="AlphaFoldDB" id="C7ZJZ2"/>
<dbReference type="HOGENOM" id="CLU_1267195_0_0_1"/>
<dbReference type="InParanoid" id="C7ZJZ2"/>
<proteinExistence type="predicted"/>
<evidence type="ECO:0000313" key="2">
    <source>
        <dbReference type="Proteomes" id="UP000005206"/>
    </source>
</evidence>
<organism evidence="1 2">
    <name type="scientific">Fusarium vanettenii (strain ATCC MYA-4622 / CBS 123669 / FGSC 9596 / NRRL 45880 / 77-13-4)</name>
    <name type="common">Fusarium solani subsp. pisi</name>
    <dbReference type="NCBI Taxonomy" id="660122"/>
    <lineage>
        <taxon>Eukaryota</taxon>
        <taxon>Fungi</taxon>
        <taxon>Dikarya</taxon>
        <taxon>Ascomycota</taxon>
        <taxon>Pezizomycotina</taxon>
        <taxon>Sordariomycetes</taxon>
        <taxon>Hypocreomycetidae</taxon>
        <taxon>Hypocreales</taxon>
        <taxon>Nectriaceae</taxon>
        <taxon>Fusarium</taxon>
        <taxon>Fusarium solani species complex</taxon>
        <taxon>Fusarium vanettenii</taxon>
    </lineage>
</organism>
<dbReference type="GeneID" id="9676261"/>